<evidence type="ECO:0000313" key="11">
    <source>
        <dbReference type="EMBL" id="PQV63948.1"/>
    </source>
</evidence>
<evidence type="ECO:0000256" key="4">
    <source>
        <dbReference type="ARBA" id="ARBA00022980"/>
    </source>
</evidence>
<dbReference type="HAMAP" id="MF_01331_B">
    <property type="entry name" value="Ribosomal_uL22_B"/>
    <property type="match status" value="1"/>
</dbReference>
<dbReference type="PROSITE" id="PS00464">
    <property type="entry name" value="RIBOSOMAL_L22"/>
    <property type="match status" value="1"/>
</dbReference>
<evidence type="ECO:0000313" key="12">
    <source>
        <dbReference type="Proteomes" id="UP000237684"/>
    </source>
</evidence>
<dbReference type="PANTHER" id="PTHR13501:SF8">
    <property type="entry name" value="LARGE RIBOSOMAL SUBUNIT PROTEIN UL22M"/>
    <property type="match status" value="1"/>
</dbReference>
<gene>
    <name evidence="7" type="primary">rplV</name>
    <name evidence="11" type="ORF">B1R32_108159</name>
</gene>
<dbReference type="AlphaFoldDB" id="A0A2S8ST50"/>
<dbReference type="InterPro" id="IPR005727">
    <property type="entry name" value="Ribosomal_uL22_bac/chlpt-type"/>
</dbReference>
<dbReference type="GO" id="GO:0022625">
    <property type="term" value="C:cytosolic large ribosomal subunit"/>
    <property type="evidence" value="ECO:0007669"/>
    <property type="project" value="TreeGrafter"/>
</dbReference>
<dbReference type="EMBL" id="NIGF01000008">
    <property type="protein sequence ID" value="PQV63948.1"/>
    <property type="molecule type" value="Genomic_DNA"/>
</dbReference>
<organism evidence="11 12">
    <name type="scientific">Abditibacterium utsteinense</name>
    <dbReference type="NCBI Taxonomy" id="1960156"/>
    <lineage>
        <taxon>Bacteria</taxon>
        <taxon>Pseudomonadati</taxon>
        <taxon>Abditibacteriota</taxon>
        <taxon>Abditibacteriia</taxon>
        <taxon>Abditibacteriales</taxon>
        <taxon>Abditibacteriaceae</taxon>
        <taxon>Abditibacterium</taxon>
    </lineage>
</organism>
<evidence type="ECO:0000256" key="1">
    <source>
        <dbReference type="ARBA" id="ARBA00009451"/>
    </source>
</evidence>
<dbReference type="PANTHER" id="PTHR13501">
    <property type="entry name" value="CHLOROPLAST 50S RIBOSOMAL PROTEIN L22-RELATED"/>
    <property type="match status" value="1"/>
</dbReference>
<sequence>MAKAVLRDLRMTPLKVRRVAKLVMGKTVVQATDLLSLDTHIASPILSKVIKSAAANAVNNEGANEEKLFVRTVMIDKGKSLKRYLPRSRGRADTMVKRMSHITVIVEEKA</sequence>
<evidence type="ECO:0000256" key="2">
    <source>
        <dbReference type="ARBA" id="ARBA00022730"/>
    </source>
</evidence>
<dbReference type="GO" id="GO:0006412">
    <property type="term" value="P:translation"/>
    <property type="evidence" value="ECO:0007669"/>
    <property type="project" value="UniProtKB-UniRule"/>
</dbReference>
<comment type="caution">
    <text evidence="11">The sequence shown here is derived from an EMBL/GenBank/DDBJ whole genome shotgun (WGS) entry which is preliminary data.</text>
</comment>
<evidence type="ECO:0000256" key="6">
    <source>
        <dbReference type="ARBA" id="ARBA00035207"/>
    </source>
</evidence>
<keyword evidence="12" id="KW-1185">Reference proteome</keyword>
<dbReference type="InterPro" id="IPR036394">
    <property type="entry name" value="Ribosomal_uL22_sf"/>
</dbReference>
<dbReference type="Gene3D" id="3.90.470.10">
    <property type="entry name" value="Ribosomal protein L22/L17"/>
    <property type="match status" value="1"/>
</dbReference>
<comment type="function">
    <text evidence="7 10">This protein binds specifically to 23S rRNA; its binding is stimulated by other ribosomal proteins, e.g., L4, L17, and L20. It is important during the early stages of 50S assembly. It makes multiple contacts with different domains of the 23S rRNA in the assembled 50S subunit and ribosome.</text>
</comment>
<dbReference type="GO" id="GO:0003735">
    <property type="term" value="F:structural constituent of ribosome"/>
    <property type="evidence" value="ECO:0007669"/>
    <property type="project" value="InterPro"/>
</dbReference>
<dbReference type="FunCoup" id="A0A2S8ST50">
    <property type="interactions" value="458"/>
</dbReference>
<dbReference type="InterPro" id="IPR001063">
    <property type="entry name" value="Ribosomal_uL22"/>
</dbReference>
<dbReference type="Pfam" id="PF00237">
    <property type="entry name" value="Ribosomal_L22"/>
    <property type="match status" value="1"/>
</dbReference>
<evidence type="ECO:0000256" key="10">
    <source>
        <dbReference type="RuleBase" id="RU004008"/>
    </source>
</evidence>
<dbReference type="NCBIfam" id="TIGR01044">
    <property type="entry name" value="rplV_bact"/>
    <property type="match status" value="1"/>
</dbReference>
<keyword evidence="5 7" id="KW-0687">Ribonucleoprotein</keyword>
<comment type="similarity">
    <text evidence="1 7 8">Belongs to the universal ribosomal protein uL22 family.</text>
</comment>
<keyword evidence="4 7" id="KW-0689">Ribosomal protein</keyword>
<dbReference type="Proteomes" id="UP000237684">
    <property type="component" value="Unassembled WGS sequence"/>
</dbReference>
<accession>A0A2S8ST50</accession>
<keyword evidence="2 7" id="KW-0699">rRNA-binding</keyword>
<comment type="subunit">
    <text evidence="7 9">Part of the 50S ribosomal subunit.</text>
</comment>
<evidence type="ECO:0000256" key="8">
    <source>
        <dbReference type="RuleBase" id="RU004005"/>
    </source>
</evidence>
<dbReference type="RefSeq" id="WP_105483781.1">
    <property type="nucleotide sequence ID" value="NZ_NIGF01000008.1"/>
</dbReference>
<dbReference type="InterPro" id="IPR047867">
    <property type="entry name" value="Ribosomal_uL22_bac/org-type"/>
</dbReference>
<dbReference type="OrthoDB" id="9805969at2"/>
<protein>
    <recommendedName>
        <fullName evidence="6 7">Large ribosomal subunit protein uL22</fullName>
    </recommendedName>
</protein>
<reference evidence="11 12" key="1">
    <citation type="journal article" date="2018" name="Syst. Appl. Microbiol.">
        <title>Abditibacterium utsteinense sp. nov., the first cultivated member of candidate phylum FBP, isolated from ice-free Antarctic soil samples.</title>
        <authorList>
            <person name="Tahon G."/>
            <person name="Tytgat B."/>
            <person name="Lebbe L."/>
            <person name="Carlier A."/>
            <person name="Willems A."/>
        </authorList>
    </citation>
    <scope>NUCLEOTIDE SEQUENCE [LARGE SCALE GENOMIC DNA]</scope>
    <source>
        <strain evidence="11 12">LMG 29911</strain>
    </source>
</reference>
<proteinExistence type="inferred from homology"/>
<evidence type="ECO:0000256" key="9">
    <source>
        <dbReference type="RuleBase" id="RU004006"/>
    </source>
</evidence>
<dbReference type="InterPro" id="IPR018260">
    <property type="entry name" value="Ribosomal_uL22_CS"/>
</dbReference>
<keyword evidence="3 7" id="KW-0694">RNA-binding</keyword>
<name>A0A2S8ST50_9BACT</name>
<dbReference type="InParanoid" id="A0A2S8ST50"/>
<evidence type="ECO:0000256" key="5">
    <source>
        <dbReference type="ARBA" id="ARBA00023274"/>
    </source>
</evidence>
<dbReference type="GO" id="GO:0019843">
    <property type="term" value="F:rRNA binding"/>
    <property type="evidence" value="ECO:0007669"/>
    <property type="project" value="UniProtKB-UniRule"/>
</dbReference>
<evidence type="ECO:0000256" key="3">
    <source>
        <dbReference type="ARBA" id="ARBA00022884"/>
    </source>
</evidence>
<comment type="function">
    <text evidence="7">The globular domain of the protein is located near the polypeptide exit tunnel on the outside of the subunit, while an extended beta-hairpin is found that lines the wall of the exit tunnel in the center of the 70S ribosome.</text>
</comment>
<evidence type="ECO:0000256" key="7">
    <source>
        <dbReference type="HAMAP-Rule" id="MF_01331"/>
    </source>
</evidence>
<dbReference type="CDD" id="cd00336">
    <property type="entry name" value="Ribosomal_L22"/>
    <property type="match status" value="1"/>
</dbReference>
<dbReference type="SUPFAM" id="SSF54843">
    <property type="entry name" value="Ribosomal protein L22"/>
    <property type="match status" value="1"/>
</dbReference>